<feature type="coiled-coil region" evidence="1">
    <location>
        <begin position="138"/>
        <end position="165"/>
    </location>
</feature>
<keyword evidence="3" id="KW-1185">Reference proteome</keyword>
<dbReference type="InterPro" id="IPR036388">
    <property type="entry name" value="WH-like_DNA-bd_sf"/>
</dbReference>
<reference evidence="2 3" key="1">
    <citation type="journal article" date="2014" name="PLoS Genet.">
        <title>Phylogenetically driven sequencing of extremely halophilic archaea reveals strategies for static and dynamic osmo-response.</title>
        <authorList>
            <person name="Becker E.A."/>
            <person name="Seitzer P.M."/>
            <person name="Tritt A."/>
            <person name="Larsen D."/>
            <person name="Krusor M."/>
            <person name="Yao A.I."/>
            <person name="Wu D."/>
            <person name="Madern D."/>
            <person name="Eisen J.A."/>
            <person name="Darling A.E."/>
            <person name="Facciotti M.T."/>
        </authorList>
    </citation>
    <scope>NUCLEOTIDE SEQUENCE [LARGE SCALE GENOMIC DNA]</scope>
    <source>
        <strain evidence="2 3">DSM 18795</strain>
    </source>
</reference>
<comment type="caution">
    <text evidence="2">The sequence shown here is derived from an EMBL/GenBank/DDBJ whole genome shotgun (WGS) entry which is preliminary data.</text>
</comment>
<evidence type="ECO:0000256" key="1">
    <source>
        <dbReference type="SAM" id="Coils"/>
    </source>
</evidence>
<protein>
    <submittedName>
        <fullName evidence="2">Uncharacterized protein</fullName>
    </submittedName>
</protein>
<evidence type="ECO:0000313" key="2">
    <source>
        <dbReference type="EMBL" id="ELY59288.1"/>
    </source>
</evidence>
<dbReference type="InterPro" id="IPR036390">
    <property type="entry name" value="WH_DNA-bd_sf"/>
</dbReference>
<sequence>MYSVRQITDAIFIGLAPVIIAMSQHKQSERSDGSEDMIERLGDIRRSALKGLRAVGGEGNTTEIRQAVETETGTKIPVGSTQYHFRWLESEGLIVEVDREEVNHGGQNAIVWGLTEDGQQLLEEIDALEDRGDRPQTLEGLNDRIDELEQEVEDLRENIRLTFENDLPAVVEELVENELQDREEGMS</sequence>
<evidence type="ECO:0000313" key="3">
    <source>
        <dbReference type="Proteomes" id="UP000011531"/>
    </source>
</evidence>
<proteinExistence type="predicted"/>
<name>L9XF32_9EURY</name>
<dbReference type="AlphaFoldDB" id="L9XF32"/>
<gene>
    <name evidence="2" type="ORF">C492_11135</name>
</gene>
<accession>L9XF32</accession>
<keyword evidence="1" id="KW-0175">Coiled coil</keyword>
<dbReference type="SUPFAM" id="SSF46785">
    <property type="entry name" value="Winged helix' DNA-binding domain"/>
    <property type="match status" value="1"/>
</dbReference>
<dbReference type="Proteomes" id="UP000011531">
    <property type="component" value="Unassembled WGS sequence"/>
</dbReference>
<dbReference type="Gene3D" id="1.10.10.10">
    <property type="entry name" value="Winged helix-like DNA-binding domain superfamily/Winged helix DNA-binding domain"/>
    <property type="match status" value="1"/>
</dbReference>
<dbReference type="EMBL" id="AOIA01000103">
    <property type="protein sequence ID" value="ELY59288.1"/>
    <property type="molecule type" value="Genomic_DNA"/>
</dbReference>
<organism evidence="2 3">
    <name type="scientific">Natronococcus jeotgali DSM 18795</name>
    <dbReference type="NCBI Taxonomy" id="1227498"/>
    <lineage>
        <taxon>Archaea</taxon>
        <taxon>Methanobacteriati</taxon>
        <taxon>Methanobacteriota</taxon>
        <taxon>Stenosarchaea group</taxon>
        <taxon>Halobacteria</taxon>
        <taxon>Halobacteriales</taxon>
        <taxon>Natrialbaceae</taxon>
        <taxon>Natronococcus</taxon>
    </lineage>
</organism>